<evidence type="ECO:0000313" key="3">
    <source>
        <dbReference type="Proteomes" id="UP001153954"/>
    </source>
</evidence>
<gene>
    <name evidence="2" type="ORF">EEDITHA_LOCUS16177</name>
</gene>
<dbReference type="SUPFAM" id="SSF56672">
    <property type="entry name" value="DNA/RNA polymerases"/>
    <property type="match status" value="1"/>
</dbReference>
<feature type="domain" description="Reverse transcriptase" evidence="1">
    <location>
        <begin position="1"/>
        <end position="118"/>
    </location>
</feature>
<evidence type="ECO:0000313" key="2">
    <source>
        <dbReference type="EMBL" id="CAH2101417.1"/>
    </source>
</evidence>
<dbReference type="Pfam" id="PF00078">
    <property type="entry name" value="RVT_1"/>
    <property type="match status" value="1"/>
</dbReference>
<reference evidence="2" key="1">
    <citation type="submission" date="2022-03" db="EMBL/GenBank/DDBJ databases">
        <authorList>
            <person name="Tunstrom K."/>
        </authorList>
    </citation>
    <scope>NUCLEOTIDE SEQUENCE</scope>
</reference>
<dbReference type="PANTHER" id="PTHR24559:SF444">
    <property type="entry name" value="REVERSE TRANSCRIPTASE DOMAIN-CONTAINING PROTEIN"/>
    <property type="match status" value="1"/>
</dbReference>
<comment type="caution">
    <text evidence="2">The sequence shown here is derived from an EMBL/GenBank/DDBJ whole genome shotgun (WGS) entry which is preliminary data.</text>
</comment>
<organism evidence="2 3">
    <name type="scientific">Euphydryas editha</name>
    <name type="common">Edith's checkerspot</name>
    <dbReference type="NCBI Taxonomy" id="104508"/>
    <lineage>
        <taxon>Eukaryota</taxon>
        <taxon>Metazoa</taxon>
        <taxon>Ecdysozoa</taxon>
        <taxon>Arthropoda</taxon>
        <taxon>Hexapoda</taxon>
        <taxon>Insecta</taxon>
        <taxon>Pterygota</taxon>
        <taxon>Neoptera</taxon>
        <taxon>Endopterygota</taxon>
        <taxon>Lepidoptera</taxon>
        <taxon>Glossata</taxon>
        <taxon>Ditrysia</taxon>
        <taxon>Papilionoidea</taxon>
        <taxon>Nymphalidae</taxon>
        <taxon>Nymphalinae</taxon>
        <taxon>Euphydryas</taxon>
    </lineage>
</organism>
<accession>A0AAU9UTM6</accession>
<dbReference type="EMBL" id="CAKOGL010000023">
    <property type="protein sequence ID" value="CAH2101417.1"/>
    <property type="molecule type" value="Genomic_DNA"/>
</dbReference>
<dbReference type="Proteomes" id="UP001153954">
    <property type="component" value="Unassembled WGS sequence"/>
</dbReference>
<sequence length="118" mass="13429">MASGFHQIKVHEDSIENTAFVTPTGQFEFLRTPFGLRNAPEVFQRAINNSLKKLNDNRILVYMDEVLSASETIEEGLARLDKLLETLSKAGFSFNFKKCSFMKIKIGVPRISNIFWAN</sequence>
<dbReference type="PROSITE" id="PS50878">
    <property type="entry name" value="RT_POL"/>
    <property type="match status" value="1"/>
</dbReference>
<keyword evidence="3" id="KW-1185">Reference proteome</keyword>
<dbReference type="AlphaFoldDB" id="A0AAU9UTM6"/>
<dbReference type="Gene3D" id="3.30.70.270">
    <property type="match status" value="1"/>
</dbReference>
<dbReference type="InterPro" id="IPR043128">
    <property type="entry name" value="Rev_trsase/Diguanyl_cyclase"/>
</dbReference>
<dbReference type="InterPro" id="IPR043502">
    <property type="entry name" value="DNA/RNA_pol_sf"/>
</dbReference>
<name>A0AAU9UTM6_EUPED</name>
<dbReference type="InterPro" id="IPR053134">
    <property type="entry name" value="RNA-dir_DNA_polymerase"/>
</dbReference>
<evidence type="ECO:0000259" key="1">
    <source>
        <dbReference type="PROSITE" id="PS50878"/>
    </source>
</evidence>
<dbReference type="CDD" id="cd01647">
    <property type="entry name" value="RT_LTR"/>
    <property type="match status" value="1"/>
</dbReference>
<dbReference type="InterPro" id="IPR000477">
    <property type="entry name" value="RT_dom"/>
</dbReference>
<proteinExistence type="predicted"/>
<protein>
    <recommendedName>
        <fullName evidence="1">Reverse transcriptase domain-containing protein</fullName>
    </recommendedName>
</protein>
<dbReference type="GO" id="GO:0071897">
    <property type="term" value="P:DNA biosynthetic process"/>
    <property type="evidence" value="ECO:0007669"/>
    <property type="project" value="UniProtKB-ARBA"/>
</dbReference>
<dbReference type="PANTHER" id="PTHR24559">
    <property type="entry name" value="TRANSPOSON TY3-I GAG-POL POLYPROTEIN"/>
    <property type="match status" value="1"/>
</dbReference>